<evidence type="ECO:0008006" key="4">
    <source>
        <dbReference type="Google" id="ProtNLM"/>
    </source>
</evidence>
<dbReference type="RefSeq" id="WP_344738488.1">
    <property type="nucleotide sequence ID" value="NZ_BAABAY010000001.1"/>
</dbReference>
<name>A0ABW7MXB9_9FLAO</name>
<feature type="transmembrane region" description="Helical" evidence="1">
    <location>
        <begin position="176"/>
        <end position="196"/>
    </location>
</feature>
<proteinExistence type="predicted"/>
<gene>
    <name evidence="2" type="ORF">V8G58_00385</name>
</gene>
<protein>
    <recommendedName>
        <fullName evidence="4">Ferric oxidoreductase domain-containing protein</fullName>
    </recommendedName>
</protein>
<keyword evidence="1" id="KW-0812">Transmembrane</keyword>
<feature type="transmembrane region" description="Helical" evidence="1">
    <location>
        <begin position="208"/>
        <end position="227"/>
    </location>
</feature>
<feature type="transmembrane region" description="Helical" evidence="1">
    <location>
        <begin position="84"/>
        <end position="102"/>
    </location>
</feature>
<comment type="caution">
    <text evidence="2">The sequence shown here is derived from an EMBL/GenBank/DDBJ whole genome shotgun (WGS) entry which is preliminary data.</text>
</comment>
<feature type="transmembrane region" description="Helical" evidence="1">
    <location>
        <begin position="50"/>
        <end position="72"/>
    </location>
</feature>
<reference evidence="2 3" key="1">
    <citation type="submission" date="2024-02" db="EMBL/GenBank/DDBJ databases">
        <title>A Gaetbulibacter species isolated from tidal flats and genomic insights of their niches.</title>
        <authorList>
            <person name="Ye Y."/>
        </authorList>
    </citation>
    <scope>NUCLEOTIDE SEQUENCE [LARGE SCALE GENOMIC DNA]</scope>
    <source>
        <strain evidence="2 3">KYW382</strain>
    </source>
</reference>
<evidence type="ECO:0000256" key="1">
    <source>
        <dbReference type="SAM" id="Phobius"/>
    </source>
</evidence>
<keyword evidence="1" id="KW-0472">Membrane</keyword>
<evidence type="ECO:0000313" key="2">
    <source>
        <dbReference type="EMBL" id="MFH6770372.1"/>
    </source>
</evidence>
<dbReference type="Proteomes" id="UP001610100">
    <property type="component" value="Unassembled WGS sequence"/>
</dbReference>
<dbReference type="EMBL" id="JBAWKB010000001">
    <property type="protein sequence ID" value="MFH6770372.1"/>
    <property type="molecule type" value="Genomic_DNA"/>
</dbReference>
<keyword evidence="3" id="KW-1185">Reference proteome</keyword>
<keyword evidence="1" id="KW-1133">Transmembrane helix</keyword>
<feature type="transmembrane region" description="Helical" evidence="1">
    <location>
        <begin position="114"/>
        <end position="137"/>
    </location>
</feature>
<organism evidence="2 3">
    <name type="scientific">Gaetbulibacter aestuarii</name>
    <dbReference type="NCBI Taxonomy" id="1502358"/>
    <lineage>
        <taxon>Bacteria</taxon>
        <taxon>Pseudomonadati</taxon>
        <taxon>Bacteroidota</taxon>
        <taxon>Flavobacteriia</taxon>
        <taxon>Flavobacteriales</taxon>
        <taxon>Flavobacteriaceae</taxon>
        <taxon>Gaetbulibacter</taxon>
    </lineage>
</organism>
<feature type="transmembrane region" description="Helical" evidence="1">
    <location>
        <begin position="20"/>
        <end position="38"/>
    </location>
</feature>
<evidence type="ECO:0000313" key="3">
    <source>
        <dbReference type="Proteomes" id="UP001610100"/>
    </source>
</evidence>
<accession>A0ABW7MXB9</accession>
<sequence>MKATNSKKRVKRTNFNNVGYFAIALLVISILGFWPSYFSKFFDGTDDFNFYYHFHLAIALMWIALLIVQPFLIKQKKVALHKRIGKLSYIILPLLIISVILLKHSTTHVEKISGLGASLWFVIKHSVIILVMFTIAMRYSKNMQIHARAMIAIGIEFLEPGWARFIYSTLLPEPNFYLGLSISVTTMYALVFYLIIKERNQSSGRWVFPLYLVMSILFHFLIFYEISFDFLDSFAAWFYKLPIT</sequence>